<reference evidence="2" key="1">
    <citation type="submission" date="2017-07" db="EMBL/GenBank/DDBJ databases">
        <authorList>
            <person name="Varghese N."/>
            <person name="Submissions S."/>
        </authorList>
    </citation>
    <scope>NUCLEOTIDE SEQUENCE [LARGE SCALE GENOMIC DNA]</scope>
    <source>
        <strain evidence="2">NLAE-zl-C134</strain>
    </source>
</reference>
<proteinExistence type="predicted"/>
<dbReference type="AlphaFoldDB" id="A0A315ZRC7"/>
<dbReference type="Gene3D" id="3.30.460.10">
    <property type="entry name" value="Beta Polymerase, domain 2"/>
    <property type="match status" value="1"/>
</dbReference>
<dbReference type="InterPro" id="IPR007530">
    <property type="entry name" value="Aminoglycoside_adenylylTfrase"/>
</dbReference>
<sequence length="189" mass="22211">MHVETVIHAQQHITDDKLCKVLLDKKGILPELPESTDKDYWVEKPTESQYLCACNEFWWCLNNVAKGLWRNEMPYVQDMVSFHVRKQLETLLSWKVGLLTDFSVNIGKSGKYMYRWLDKVEWEEYLSTYFSGIVSEAWEAVITMCDLFEQTAFYVGERLGFRYNEVEGKNARGFLEHVRQLSQDAAAIY</sequence>
<evidence type="ECO:0000313" key="2">
    <source>
        <dbReference type="Proteomes" id="UP000254051"/>
    </source>
</evidence>
<dbReference type="SUPFAM" id="SSF81631">
    <property type="entry name" value="PAP/OAS1 substrate-binding domain"/>
    <property type="match status" value="1"/>
</dbReference>
<dbReference type="GO" id="GO:0016779">
    <property type="term" value="F:nucleotidyltransferase activity"/>
    <property type="evidence" value="ECO:0007669"/>
    <property type="project" value="UniProtKB-KW"/>
</dbReference>
<dbReference type="Proteomes" id="UP000254051">
    <property type="component" value="Unassembled WGS sequence"/>
</dbReference>
<dbReference type="EMBL" id="UHJJ01000019">
    <property type="protein sequence ID" value="SUQ15968.1"/>
    <property type="molecule type" value="Genomic_DNA"/>
</dbReference>
<accession>A0A315ZRC7</accession>
<name>A0A315ZRC7_9FIRM</name>
<keyword evidence="2" id="KW-1185">Reference proteome</keyword>
<evidence type="ECO:0000313" key="1">
    <source>
        <dbReference type="EMBL" id="SUQ15968.1"/>
    </source>
</evidence>
<dbReference type="Gene3D" id="1.20.120.330">
    <property type="entry name" value="Nucleotidyltransferases domain 2"/>
    <property type="match status" value="1"/>
</dbReference>
<dbReference type="InterPro" id="IPR043519">
    <property type="entry name" value="NT_sf"/>
</dbReference>
<keyword evidence="1" id="KW-0808">Transferase</keyword>
<dbReference type="Pfam" id="PF04439">
    <property type="entry name" value="Adenyl_transf"/>
    <property type="match status" value="1"/>
</dbReference>
<gene>
    <name evidence="1" type="ORF">SAMN05216529_11915</name>
</gene>
<protein>
    <submittedName>
        <fullName evidence="1">Aminoglycoside 6-adenylyltransferase</fullName>
    </submittedName>
</protein>
<keyword evidence="1" id="KW-0548">Nucleotidyltransferase</keyword>
<organism evidence="1 2">
    <name type="scientific">Faecalicatena contorta</name>
    <dbReference type="NCBI Taxonomy" id="39482"/>
    <lineage>
        <taxon>Bacteria</taxon>
        <taxon>Bacillati</taxon>
        <taxon>Bacillota</taxon>
        <taxon>Clostridia</taxon>
        <taxon>Lachnospirales</taxon>
        <taxon>Lachnospiraceae</taxon>
        <taxon>Faecalicatena</taxon>
    </lineage>
</organism>